<feature type="domain" description="Molybdopterin oxidoreductase" evidence="4">
    <location>
        <begin position="111"/>
        <end position="551"/>
    </location>
</feature>
<dbReference type="NCBIfam" id="TIGR01701">
    <property type="entry name" value="Fdhalpha-like"/>
    <property type="match status" value="1"/>
</dbReference>
<keyword evidence="1" id="KW-0479">Metal-binding</keyword>
<evidence type="ECO:0000256" key="1">
    <source>
        <dbReference type="ARBA" id="ARBA00022723"/>
    </source>
</evidence>
<feature type="domain" description="Molybdopterin dinucleotide-binding" evidence="5">
    <location>
        <begin position="634"/>
        <end position="698"/>
    </location>
</feature>
<dbReference type="GO" id="GO:0043546">
    <property type="term" value="F:molybdopterin cofactor binding"/>
    <property type="evidence" value="ECO:0007669"/>
    <property type="project" value="InterPro"/>
</dbReference>
<organism evidence="7">
    <name type="scientific">freshwater metagenome</name>
    <dbReference type="NCBI Taxonomy" id="449393"/>
    <lineage>
        <taxon>unclassified sequences</taxon>
        <taxon>metagenomes</taxon>
        <taxon>ecological metagenomes</taxon>
    </lineage>
</organism>
<dbReference type="Gene3D" id="3.40.228.10">
    <property type="entry name" value="Dimethylsulfoxide Reductase, domain 2"/>
    <property type="match status" value="1"/>
</dbReference>
<dbReference type="InterPro" id="IPR006657">
    <property type="entry name" value="MoPterin_dinucl-bd_dom"/>
</dbReference>
<dbReference type="SUPFAM" id="SSF53706">
    <property type="entry name" value="Formate dehydrogenase/DMSO reductase, domains 1-3"/>
    <property type="match status" value="1"/>
</dbReference>
<proteinExistence type="predicted"/>
<name>A0A6J6DA67_9ZZZZ</name>
<protein>
    <submittedName>
        <fullName evidence="7">Unannotated protein</fullName>
    </submittedName>
</protein>
<keyword evidence="3" id="KW-0411">Iron-sulfur</keyword>
<dbReference type="EMBL" id="CAEZTR010000053">
    <property type="protein sequence ID" value="CAB4578823.1"/>
    <property type="molecule type" value="Genomic_DNA"/>
</dbReference>
<evidence type="ECO:0000313" key="9">
    <source>
        <dbReference type="EMBL" id="CAB4647126.1"/>
    </source>
</evidence>
<dbReference type="Gene3D" id="2.40.40.20">
    <property type="match status" value="1"/>
</dbReference>
<evidence type="ECO:0000259" key="5">
    <source>
        <dbReference type="Pfam" id="PF01568"/>
    </source>
</evidence>
<dbReference type="Gene3D" id="3.40.50.740">
    <property type="match status" value="1"/>
</dbReference>
<dbReference type="InterPro" id="IPR006656">
    <property type="entry name" value="Mopterin_OxRdtase"/>
</dbReference>
<dbReference type="PANTHER" id="PTHR43105">
    <property type="entry name" value="RESPIRATORY NITRATE REDUCTASE"/>
    <property type="match status" value="1"/>
</dbReference>
<evidence type="ECO:0000313" key="6">
    <source>
        <dbReference type="EMBL" id="CAB4547973.1"/>
    </source>
</evidence>
<dbReference type="InterPro" id="IPR010046">
    <property type="entry name" value="Mopterin_OxRdtse_a_bac"/>
</dbReference>
<dbReference type="SUPFAM" id="SSF50692">
    <property type="entry name" value="ADC-like"/>
    <property type="match status" value="1"/>
</dbReference>
<evidence type="ECO:0000313" key="8">
    <source>
        <dbReference type="EMBL" id="CAB4578823.1"/>
    </source>
</evidence>
<dbReference type="EMBL" id="CAEZTG010000037">
    <property type="protein sequence ID" value="CAB4560801.1"/>
    <property type="molecule type" value="Genomic_DNA"/>
</dbReference>
<dbReference type="GO" id="GO:0016020">
    <property type="term" value="C:membrane"/>
    <property type="evidence" value="ECO:0007669"/>
    <property type="project" value="TreeGrafter"/>
</dbReference>
<evidence type="ECO:0000313" key="7">
    <source>
        <dbReference type="EMBL" id="CAB4560801.1"/>
    </source>
</evidence>
<dbReference type="AlphaFoldDB" id="A0A6J6DA67"/>
<dbReference type="GO" id="GO:0008863">
    <property type="term" value="F:formate dehydrogenase (NAD+) activity"/>
    <property type="evidence" value="ECO:0007669"/>
    <property type="project" value="InterPro"/>
</dbReference>
<evidence type="ECO:0000256" key="3">
    <source>
        <dbReference type="ARBA" id="ARBA00023014"/>
    </source>
</evidence>
<dbReference type="GO" id="GO:0030151">
    <property type="term" value="F:molybdenum ion binding"/>
    <property type="evidence" value="ECO:0007669"/>
    <property type="project" value="InterPro"/>
</dbReference>
<accession>A0A6J6DA67</accession>
<evidence type="ECO:0000259" key="4">
    <source>
        <dbReference type="Pfam" id="PF00384"/>
    </source>
</evidence>
<dbReference type="GO" id="GO:0051539">
    <property type="term" value="F:4 iron, 4 sulfur cluster binding"/>
    <property type="evidence" value="ECO:0007669"/>
    <property type="project" value="InterPro"/>
</dbReference>
<dbReference type="PIRSF" id="PIRSF000144">
    <property type="entry name" value="CbbBc"/>
    <property type="match status" value="1"/>
</dbReference>
<dbReference type="InterPro" id="IPR009010">
    <property type="entry name" value="Asp_de-COase-like_dom_sf"/>
</dbReference>
<evidence type="ECO:0000256" key="2">
    <source>
        <dbReference type="ARBA" id="ARBA00023004"/>
    </source>
</evidence>
<sequence>MRRINPKFWVSLRPNGIGLDKPFHHLDMAKLAWANKRHGRYAWKVLTQGVCDGCALGVAGLHDWTMDDIHLCLTRLRLLEMNCADPIKDSAFKDVATLRLKSGKELRDLGRLAHPMRRRRGERGFTRISWEEALGAITDRLRTTDPDRVGMFLTSRGITNETYYAAGKAARSMGIANVDSAARICHAPSTTALKATIGVAATTCSLSDVMKTDLLVIWGANPANNQPVFMKYLYKARMSGTRVVVINPFLEPGLEHYWVPSTTESALFGTKMCDLHVPVRPGGDVAFADAALKRLVERDAIDHAFIAEHTDHWDNVVAHLADLTYEELLDDAGLTMAQLDAFVDEYANASSAILLWSMGITQHKHAGAGVRGIVNLALARGNVGRDGAGLMPIRGHSGVQGGAEMGAYATALPGGLEPNESNAAAIAKQWGFDVPAHAGLTAAEMPEAALAGELDILWMSGGNFLDALPDPRAVEKSLEHVPLRVHQDIVLSSQMLIPGDDVIVLPVNTRYEQEGGGTETTTERRVVYSPEIPRIVGEARSEWRLFAEIAARVNPELTDAFTWSDNQQLREEISRVVPSYAGIETLEKTGDQIQWGGPHLCEGGVFPTSDGRGRFSVLERPVLEIPEGMFTVATRRGKQFNTMVQGEHDPFTGTGRDAIFIDAADAAARGFLDGDLVTLRSETGEFTGHLHVTRLAQRSLQVFWPEGNVLIPSGPEHREAASRVPDFNAVVTISPADTSVSVAH</sequence>
<dbReference type="PANTHER" id="PTHR43105:SF4">
    <property type="entry name" value="PROTEIN YDEP"/>
    <property type="match status" value="1"/>
</dbReference>
<dbReference type="EMBL" id="CAEZSU010000053">
    <property type="protein sequence ID" value="CAB4547973.1"/>
    <property type="molecule type" value="Genomic_DNA"/>
</dbReference>
<dbReference type="Pfam" id="PF01568">
    <property type="entry name" value="Molydop_binding"/>
    <property type="match status" value="1"/>
</dbReference>
<dbReference type="Pfam" id="PF00384">
    <property type="entry name" value="Molybdopterin"/>
    <property type="match status" value="1"/>
</dbReference>
<gene>
    <name evidence="6" type="ORF">UFOPK1495_00645</name>
    <name evidence="7" type="ORF">UFOPK1603_00553</name>
    <name evidence="8" type="ORF">UFOPK1711_01014</name>
    <name evidence="9" type="ORF">UFOPK2143_01062</name>
</gene>
<dbReference type="EMBL" id="CAEZVV010000064">
    <property type="protein sequence ID" value="CAB4647126.1"/>
    <property type="molecule type" value="Genomic_DNA"/>
</dbReference>
<dbReference type="InterPro" id="IPR050123">
    <property type="entry name" value="Prok_molybdopt-oxidoreductase"/>
</dbReference>
<keyword evidence="2" id="KW-0408">Iron</keyword>
<reference evidence="7" key="1">
    <citation type="submission" date="2020-05" db="EMBL/GenBank/DDBJ databases">
        <authorList>
            <person name="Chiriac C."/>
            <person name="Salcher M."/>
            <person name="Ghai R."/>
            <person name="Kavagutti S V."/>
        </authorList>
    </citation>
    <scope>NUCLEOTIDE SEQUENCE</scope>
</reference>